<dbReference type="PANTHER" id="PTHR46268">
    <property type="entry name" value="STRESS RESPONSE PROTEIN NHAX"/>
    <property type="match status" value="1"/>
</dbReference>
<dbReference type="PANTHER" id="PTHR46268:SF6">
    <property type="entry name" value="UNIVERSAL STRESS PROTEIN UP12"/>
    <property type="match status" value="1"/>
</dbReference>
<dbReference type="AlphaFoldDB" id="A0A504JL39"/>
<keyword evidence="4" id="KW-1185">Reference proteome</keyword>
<protein>
    <submittedName>
        <fullName evidence="3">Universal stress protein</fullName>
    </submittedName>
</protein>
<dbReference type="Pfam" id="PF00582">
    <property type="entry name" value="Usp"/>
    <property type="match status" value="1"/>
</dbReference>
<dbReference type="InterPro" id="IPR006016">
    <property type="entry name" value="UspA"/>
</dbReference>
<dbReference type="CDD" id="cd00293">
    <property type="entry name" value="USP-like"/>
    <property type="match status" value="1"/>
</dbReference>
<evidence type="ECO:0000256" key="1">
    <source>
        <dbReference type="ARBA" id="ARBA00008791"/>
    </source>
</evidence>
<evidence type="ECO:0000313" key="3">
    <source>
        <dbReference type="EMBL" id="TPN87469.1"/>
    </source>
</evidence>
<sequence length="282" mass="32335">MKRILVPSDFSDNAYRALYYATHLFKEKACEFYILNTFDVDTPILTSRLDTSKGDLLYQQRSKASKEGLANTLNSIKEDAENFDHTFETISISKKLTETINKTIKSKNIDLVVMGTKGASGVKEVFMGSNTVKMIQKIKGCPIITVPDEFDFIPPKEVAFATDFKHSYSKKEIQPILNIAALFNAKIRVMHIHDAETLSKEQEENFKRLKEHLAAVEYTTHWVSKFDQKAQVIKEFIEKMDINILTMLYHKHGFIENITREPVVKKIGFKASIPFMVIPEMN</sequence>
<comment type="similarity">
    <text evidence="1">Belongs to the universal stress protein A family.</text>
</comment>
<dbReference type="RefSeq" id="WP_140592111.1">
    <property type="nucleotide sequence ID" value="NZ_VFWZ01000002.1"/>
</dbReference>
<dbReference type="PRINTS" id="PR01438">
    <property type="entry name" value="UNVRSLSTRESS"/>
</dbReference>
<dbReference type="SUPFAM" id="SSF52402">
    <property type="entry name" value="Adenine nucleotide alpha hydrolases-like"/>
    <property type="match status" value="2"/>
</dbReference>
<comment type="caution">
    <text evidence="3">The sequence shown here is derived from an EMBL/GenBank/DDBJ whole genome shotgun (WGS) entry which is preliminary data.</text>
</comment>
<dbReference type="OrthoDB" id="9788959at2"/>
<name>A0A504JL39_9FLAO</name>
<reference evidence="3 4" key="1">
    <citation type="submission" date="2019-06" db="EMBL/GenBank/DDBJ databases">
        <authorList>
            <person name="Meng X."/>
        </authorList>
    </citation>
    <scope>NUCLEOTIDE SEQUENCE [LARGE SCALE GENOMIC DNA]</scope>
    <source>
        <strain evidence="3 4">M625</strain>
    </source>
</reference>
<gene>
    <name evidence="3" type="ORF">FHK87_07760</name>
</gene>
<proteinExistence type="inferred from homology"/>
<dbReference type="EMBL" id="VFWZ01000002">
    <property type="protein sequence ID" value="TPN87469.1"/>
    <property type="molecule type" value="Genomic_DNA"/>
</dbReference>
<accession>A0A504JL39</accession>
<evidence type="ECO:0000259" key="2">
    <source>
        <dbReference type="Pfam" id="PF00582"/>
    </source>
</evidence>
<dbReference type="Proteomes" id="UP000315540">
    <property type="component" value="Unassembled WGS sequence"/>
</dbReference>
<dbReference type="InterPro" id="IPR014729">
    <property type="entry name" value="Rossmann-like_a/b/a_fold"/>
</dbReference>
<dbReference type="Gene3D" id="3.40.50.620">
    <property type="entry name" value="HUPs"/>
    <property type="match status" value="2"/>
</dbReference>
<organism evidence="3 4">
    <name type="scientific">Aquimarina algicola</name>
    <dbReference type="NCBI Taxonomy" id="2589995"/>
    <lineage>
        <taxon>Bacteria</taxon>
        <taxon>Pseudomonadati</taxon>
        <taxon>Bacteroidota</taxon>
        <taxon>Flavobacteriia</taxon>
        <taxon>Flavobacteriales</taxon>
        <taxon>Flavobacteriaceae</taxon>
        <taxon>Aquimarina</taxon>
    </lineage>
</organism>
<dbReference type="InterPro" id="IPR006015">
    <property type="entry name" value="Universal_stress_UspA"/>
</dbReference>
<evidence type="ECO:0000313" key="4">
    <source>
        <dbReference type="Proteomes" id="UP000315540"/>
    </source>
</evidence>
<feature type="domain" description="UspA" evidence="2">
    <location>
        <begin position="1"/>
        <end position="146"/>
    </location>
</feature>